<evidence type="ECO:0000256" key="1">
    <source>
        <dbReference type="SAM" id="SignalP"/>
    </source>
</evidence>
<dbReference type="Proteomes" id="UP001216828">
    <property type="component" value="Chromosome"/>
</dbReference>
<sequence length="139" mass="14324">MVGLIPSFVLAAGLLVLSASAGSANAQPRDATYSSVCRQADSGDLLGLEVSFVSEADGGYALVQRYEGAAIAPVLMQVKQRGRDLVLVSGAADSIALRQDGKILRLTYLDGQLSAAGSSSETLIPSLPVWQGKSVAACR</sequence>
<evidence type="ECO:0000313" key="2">
    <source>
        <dbReference type="EMBL" id="WDM65583.1"/>
    </source>
</evidence>
<evidence type="ECO:0008006" key="4">
    <source>
        <dbReference type="Google" id="ProtNLM"/>
    </source>
</evidence>
<feature type="signal peptide" evidence="1">
    <location>
        <begin position="1"/>
        <end position="26"/>
    </location>
</feature>
<accession>A0ABY7Y6I1</accession>
<organism evidence="2 3">
    <name type="scientific">Stenotrophomonas forensis</name>
    <dbReference type="NCBI Taxonomy" id="2871169"/>
    <lineage>
        <taxon>Bacteria</taxon>
        <taxon>Pseudomonadati</taxon>
        <taxon>Pseudomonadota</taxon>
        <taxon>Gammaproteobacteria</taxon>
        <taxon>Lysobacterales</taxon>
        <taxon>Lysobacteraceae</taxon>
        <taxon>Stenotrophomonas</taxon>
        <taxon>Stenotrophomonas maltophilia group</taxon>
    </lineage>
</organism>
<proteinExistence type="predicted"/>
<feature type="chain" id="PRO_5047470292" description="Lysozyme inhibitor" evidence="1">
    <location>
        <begin position="27"/>
        <end position="139"/>
    </location>
</feature>
<dbReference type="RefSeq" id="WP_274512518.1">
    <property type="nucleotide sequence ID" value="NZ_CP082270.1"/>
</dbReference>
<keyword evidence="3" id="KW-1185">Reference proteome</keyword>
<dbReference type="EMBL" id="CP082270">
    <property type="protein sequence ID" value="WDM65583.1"/>
    <property type="molecule type" value="Genomic_DNA"/>
</dbReference>
<name>A0ABY7Y6I1_9GAMM</name>
<keyword evidence="1" id="KW-0732">Signal</keyword>
<evidence type="ECO:0000313" key="3">
    <source>
        <dbReference type="Proteomes" id="UP001216828"/>
    </source>
</evidence>
<reference evidence="2 3" key="1">
    <citation type="submission" date="2021-08" db="EMBL/GenBank/DDBJ databases">
        <title>Stenotrophomonas forensis sp. nov., isolated from contaminated viral transport media.</title>
        <authorList>
            <person name="Nguyen S.V."/>
            <person name="Edwards D."/>
            <person name="Scott S."/>
            <person name="Doss J."/>
            <person name="Merid S."/>
            <person name="Zelaya E."/>
            <person name="Maza C."/>
            <person name="Mann M."/>
            <person name="Hamilton B."/>
            <person name="Blackwell R."/>
            <person name="Tran A."/>
            <person name="Hauser J."/>
        </authorList>
    </citation>
    <scope>NUCLEOTIDE SEQUENCE [LARGE SCALE GENOMIC DNA]</scope>
    <source>
        <strain evidence="2 3">DFS-20110405</strain>
    </source>
</reference>
<gene>
    <name evidence="2" type="ORF">K5L94_10020</name>
</gene>
<protein>
    <recommendedName>
        <fullName evidence="4">Lysozyme inhibitor</fullName>
    </recommendedName>
</protein>